<feature type="domain" description="DUF5648" evidence="2">
    <location>
        <begin position="23"/>
        <end position="119"/>
    </location>
</feature>
<evidence type="ECO:0000313" key="3">
    <source>
        <dbReference type="EMBL" id="MBB3733941.1"/>
    </source>
</evidence>
<dbReference type="Pfam" id="PF14307">
    <property type="entry name" value="Glyco_tran_WbsX"/>
    <property type="match status" value="1"/>
</dbReference>
<comment type="caution">
    <text evidence="3">The sequence shown here is derived from an EMBL/GenBank/DDBJ whole genome shotgun (WGS) entry which is preliminary data.</text>
</comment>
<dbReference type="GeneID" id="95395842"/>
<name>A0A7W5YDY6_9ACTN</name>
<protein>
    <recommendedName>
        <fullName evidence="2">DUF5648 domain-containing protein</fullName>
    </recommendedName>
</protein>
<accession>A0A7W5YDY6</accession>
<feature type="chain" id="PRO_5038982577" description="DUF5648 domain-containing protein" evidence="1">
    <location>
        <begin position="17"/>
        <end position="535"/>
    </location>
</feature>
<gene>
    <name evidence="3" type="ORF">FHR33_009894</name>
</gene>
<sequence length="535" mass="58507">MVIAAALLMAGPTAPAGNAEATTVAAKVTDPVPMMELLAPGGKGRLYTLSTAEAAAAVSLYGFTRQAGQVGHWRMAAFTGSQPVYRLRSGSSYLLTASASERDSLAATGRFEVEGVAGHLAQRHTAGTKRLMRFSRSGEWRVAFEDHSQELIAAGYRVDRALGWGHPEWIRAGAIYFGTFNPKSTSVITATKNVFGRAGDWWGGVRDFSGADPAVPKNTQGWAGDFSHLKPEIGFYDDSQPETLEKHIAQATGAGLDFFQFYWYWKSALQTSPEQFEASLAAFSQARNRTNIDFALTVCAHPWDGLQIPTSDYTTVAKRLAGTFFNQSNYLRANDGRLILGLCDQRGLGDGSDADTRSFIDAVRRQAKAMLNEDVLVLGYWEAMLDPAAPARWGADGAYCGVRIDQVKSYNDYIAAMPAYFGATPPQFMRCAAAGFDERPRYPLLIPDRTKIRYYTDQTPALFAQGLNQIRADIASSHHISAVDNFVSIYAWNEWHEGGIIEPNARDGCLYLGLIHDQLNLQKGASCGTQSTRPF</sequence>
<dbReference type="InterPro" id="IPR032719">
    <property type="entry name" value="WbsX"/>
</dbReference>
<keyword evidence="1" id="KW-0732">Signal</keyword>
<evidence type="ECO:0000259" key="2">
    <source>
        <dbReference type="Pfam" id="PF18885"/>
    </source>
</evidence>
<dbReference type="Proteomes" id="UP000579945">
    <property type="component" value="Unassembled WGS sequence"/>
</dbReference>
<dbReference type="EMBL" id="JACIBV010000003">
    <property type="protein sequence ID" value="MBB3733941.1"/>
    <property type="molecule type" value="Genomic_DNA"/>
</dbReference>
<dbReference type="PANTHER" id="PTHR41244:SF1">
    <property type="entry name" value="GLYCOSYLTRANSFERASE"/>
    <property type="match status" value="1"/>
</dbReference>
<evidence type="ECO:0000256" key="1">
    <source>
        <dbReference type="SAM" id="SignalP"/>
    </source>
</evidence>
<dbReference type="PANTHER" id="PTHR41244">
    <property type="entry name" value="RHAMNAN SYNTHESIS F"/>
    <property type="match status" value="1"/>
</dbReference>
<dbReference type="RefSeq" id="WP_183662754.1">
    <property type="nucleotide sequence ID" value="NZ_BAAAXX010000179.1"/>
</dbReference>
<reference evidence="3 4" key="1">
    <citation type="submission" date="2020-08" db="EMBL/GenBank/DDBJ databases">
        <title>Sequencing the genomes of 1000 actinobacteria strains.</title>
        <authorList>
            <person name="Klenk H.-P."/>
        </authorList>
    </citation>
    <scope>NUCLEOTIDE SEQUENCE [LARGE SCALE GENOMIC DNA]</scope>
    <source>
        <strain evidence="3 4">DSM 44320</strain>
    </source>
</reference>
<feature type="signal peptide" evidence="1">
    <location>
        <begin position="1"/>
        <end position="16"/>
    </location>
</feature>
<dbReference type="AlphaFoldDB" id="A0A7W5YDY6"/>
<proteinExistence type="predicted"/>
<dbReference type="Pfam" id="PF18885">
    <property type="entry name" value="DUF5648"/>
    <property type="match status" value="1"/>
</dbReference>
<organism evidence="3 4">
    <name type="scientific">Nonomuraea dietziae</name>
    <dbReference type="NCBI Taxonomy" id="65515"/>
    <lineage>
        <taxon>Bacteria</taxon>
        <taxon>Bacillati</taxon>
        <taxon>Actinomycetota</taxon>
        <taxon>Actinomycetes</taxon>
        <taxon>Streptosporangiales</taxon>
        <taxon>Streptosporangiaceae</taxon>
        <taxon>Nonomuraea</taxon>
    </lineage>
</organism>
<evidence type="ECO:0000313" key="4">
    <source>
        <dbReference type="Proteomes" id="UP000579945"/>
    </source>
</evidence>
<dbReference type="Gene3D" id="3.20.20.80">
    <property type="entry name" value="Glycosidases"/>
    <property type="match status" value="1"/>
</dbReference>
<keyword evidence="4" id="KW-1185">Reference proteome</keyword>
<dbReference type="InterPro" id="IPR043708">
    <property type="entry name" value="DUF5648"/>
</dbReference>